<evidence type="ECO:0000313" key="1">
    <source>
        <dbReference type="EMBL" id="KAF7508860.1"/>
    </source>
</evidence>
<dbReference type="Proteomes" id="UP000606974">
    <property type="component" value="Unassembled WGS sequence"/>
</dbReference>
<protein>
    <submittedName>
        <fullName evidence="1">Uncharacterized protein</fullName>
    </submittedName>
</protein>
<keyword evidence="2" id="KW-1185">Reference proteome</keyword>
<proteinExistence type="predicted"/>
<evidence type="ECO:0000313" key="2">
    <source>
        <dbReference type="Proteomes" id="UP000606974"/>
    </source>
</evidence>
<name>A0A8H7AGS6_9EURO</name>
<organism evidence="1 2">
    <name type="scientific">Endocarpon pusillum</name>
    <dbReference type="NCBI Taxonomy" id="364733"/>
    <lineage>
        <taxon>Eukaryota</taxon>
        <taxon>Fungi</taxon>
        <taxon>Dikarya</taxon>
        <taxon>Ascomycota</taxon>
        <taxon>Pezizomycotina</taxon>
        <taxon>Eurotiomycetes</taxon>
        <taxon>Chaetothyriomycetidae</taxon>
        <taxon>Verrucariales</taxon>
        <taxon>Verrucariaceae</taxon>
        <taxon>Endocarpon</taxon>
    </lineage>
</organism>
<reference evidence="1" key="1">
    <citation type="submission" date="2020-02" db="EMBL/GenBank/DDBJ databases">
        <authorList>
            <person name="Palmer J.M."/>
        </authorList>
    </citation>
    <scope>NUCLEOTIDE SEQUENCE</scope>
    <source>
        <strain evidence="1">EPUS1.4</strain>
        <tissue evidence="1">Thallus</tissue>
    </source>
</reference>
<accession>A0A8H7AGS6</accession>
<gene>
    <name evidence="1" type="ORF">GJ744_008569</name>
</gene>
<sequence>MAGSSDTPPRLKLDVYGCLARRIQQFSTTVTDQHSLTWRTSTIDHRPSVVQDGSEFTMAYCLTTQQHRGSISATVLFGMVKA</sequence>
<dbReference type="AlphaFoldDB" id="A0A8H7AGS6"/>
<comment type="caution">
    <text evidence="1">The sequence shown here is derived from an EMBL/GenBank/DDBJ whole genome shotgun (WGS) entry which is preliminary data.</text>
</comment>
<dbReference type="EMBL" id="JAACFV010000048">
    <property type="protein sequence ID" value="KAF7508860.1"/>
    <property type="molecule type" value="Genomic_DNA"/>
</dbReference>